<name>A0ABT7LM83_9BURK</name>
<keyword evidence="2" id="KW-1185">Reference proteome</keyword>
<proteinExistence type="predicted"/>
<gene>
    <name evidence="1" type="ORF">QRD43_18870</name>
</gene>
<dbReference type="RefSeq" id="WP_285984055.1">
    <property type="nucleotide sequence ID" value="NZ_JASVDS010000006.1"/>
</dbReference>
<dbReference type="Proteomes" id="UP001238603">
    <property type="component" value="Unassembled WGS sequence"/>
</dbReference>
<reference evidence="1 2" key="1">
    <citation type="submission" date="2023-06" db="EMBL/GenBank/DDBJ databases">
        <title>Pelomonas sp. APW6 16S ribosomal RNA gene genome sequencing and assembly.</title>
        <authorList>
            <person name="Woo H."/>
        </authorList>
    </citation>
    <scope>NUCLEOTIDE SEQUENCE [LARGE SCALE GENOMIC DNA]</scope>
    <source>
        <strain evidence="1 2">APW6</strain>
    </source>
</reference>
<sequence length="83" mass="8645">MDTPEQAVLLLMPGGSLASLAPLLDHLGLRAAPQHPGSTDPTLQGWYTLHQTRPGDLDAALARLQQAPGVDGAYRKPGGEPPA</sequence>
<comment type="caution">
    <text evidence="1">The sequence shown here is derived from an EMBL/GenBank/DDBJ whole genome shotgun (WGS) entry which is preliminary data.</text>
</comment>
<organism evidence="1 2">
    <name type="scientific">Roseateles subflavus</name>
    <dbReference type="NCBI Taxonomy" id="3053353"/>
    <lineage>
        <taxon>Bacteria</taxon>
        <taxon>Pseudomonadati</taxon>
        <taxon>Pseudomonadota</taxon>
        <taxon>Betaproteobacteria</taxon>
        <taxon>Burkholderiales</taxon>
        <taxon>Sphaerotilaceae</taxon>
        <taxon>Roseateles</taxon>
    </lineage>
</organism>
<evidence type="ECO:0000313" key="1">
    <source>
        <dbReference type="EMBL" id="MDL5033976.1"/>
    </source>
</evidence>
<evidence type="ECO:0000313" key="2">
    <source>
        <dbReference type="Proteomes" id="UP001238603"/>
    </source>
</evidence>
<protein>
    <submittedName>
        <fullName evidence="1">Uncharacterized protein</fullName>
    </submittedName>
</protein>
<dbReference type="EMBL" id="JASVDS010000006">
    <property type="protein sequence ID" value="MDL5033976.1"/>
    <property type="molecule type" value="Genomic_DNA"/>
</dbReference>
<accession>A0ABT7LM83</accession>